<dbReference type="Proteomes" id="UP000076584">
    <property type="component" value="Unassembled WGS sequence"/>
</dbReference>
<proteinExistence type="predicted"/>
<feature type="non-terminal residue" evidence="1">
    <location>
        <position position="1"/>
    </location>
</feature>
<reference evidence="1 2" key="1">
    <citation type="submission" date="2015-06" db="EMBL/GenBank/DDBJ databases">
        <title>Survival trade-offs in plant roots during colonization by closely related pathogenic and mutualistic fungi.</title>
        <authorList>
            <person name="Hacquard S."/>
            <person name="Kracher B."/>
            <person name="Hiruma K."/>
            <person name="Weinman A."/>
            <person name="Muench P."/>
            <person name="Garrido Oter R."/>
            <person name="Ver Loren van Themaat E."/>
            <person name="Dallerey J.-F."/>
            <person name="Damm U."/>
            <person name="Henrissat B."/>
            <person name="Lespinet O."/>
            <person name="Thon M."/>
            <person name="Kemen E."/>
            <person name="McHardy A.C."/>
            <person name="Schulze-Lefert P."/>
            <person name="O'Connell R.J."/>
        </authorList>
    </citation>
    <scope>NUCLEOTIDE SEQUENCE [LARGE SCALE GENOMIC DNA]</scope>
    <source>
        <strain evidence="1 2">MAFF 238704</strain>
    </source>
</reference>
<dbReference type="EMBL" id="LFIW01001627">
    <property type="protein sequence ID" value="KZL81517.1"/>
    <property type="molecule type" value="Genomic_DNA"/>
</dbReference>
<evidence type="ECO:0000313" key="2">
    <source>
        <dbReference type="Proteomes" id="UP000076584"/>
    </source>
</evidence>
<keyword evidence="2" id="KW-1185">Reference proteome</keyword>
<dbReference type="AlphaFoldDB" id="A0A167BN13"/>
<accession>A0A167BN13</accession>
<comment type="caution">
    <text evidence="1">The sequence shown here is derived from an EMBL/GenBank/DDBJ whole genome shotgun (WGS) entry which is preliminary data.</text>
</comment>
<evidence type="ECO:0000313" key="1">
    <source>
        <dbReference type="EMBL" id="KZL81517.1"/>
    </source>
</evidence>
<protein>
    <submittedName>
        <fullName evidence="1">Uncharacterized protein</fullName>
    </submittedName>
</protein>
<name>A0A167BN13_COLIC</name>
<organism evidence="1 2">
    <name type="scientific">Colletotrichum incanum</name>
    <name type="common">Soybean anthracnose fungus</name>
    <dbReference type="NCBI Taxonomy" id="1573173"/>
    <lineage>
        <taxon>Eukaryota</taxon>
        <taxon>Fungi</taxon>
        <taxon>Dikarya</taxon>
        <taxon>Ascomycota</taxon>
        <taxon>Pezizomycotina</taxon>
        <taxon>Sordariomycetes</taxon>
        <taxon>Hypocreomycetidae</taxon>
        <taxon>Glomerellales</taxon>
        <taxon>Glomerellaceae</taxon>
        <taxon>Colletotrichum</taxon>
        <taxon>Colletotrichum spaethianum species complex</taxon>
    </lineage>
</organism>
<gene>
    <name evidence="1" type="ORF">CI238_10133</name>
</gene>
<sequence>LSLRMNEQPPTMTWNSRLMQCPHPKIIPKICSFVSESPTGGAYCTREHRSSPYQTHDMIPYSPPLFSFLTFDS</sequence>